<protein>
    <recommendedName>
        <fullName evidence="2">peptidylprolyl isomerase</fullName>
        <ecNumber evidence="2">5.2.1.8</ecNumber>
    </recommendedName>
</protein>
<feature type="domain" description="PpiC" evidence="9">
    <location>
        <begin position="83"/>
        <end position="190"/>
    </location>
</feature>
<keyword evidence="6" id="KW-0175">Coiled coil</keyword>
<evidence type="ECO:0000256" key="8">
    <source>
        <dbReference type="SAM" id="SignalP"/>
    </source>
</evidence>
<dbReference type="STRING" id="52.CMC5_046380"/>
<evidence type="ECO:0000256" key="1">
    <source>
        <dbReference type="ARBA" id="ARBA00000971"/>
    </source>
</evidence>
<evidence type="ECO:0000259" key="9">
    <source>
        <dbReference type="PROSITE" id="PS50198"/>
    </source>
</evidence>
<dbReference type="KEGG" id="ccro:CMC5_046380"/>
<dbReference type="InterPro" id="IPR051370">
    <property type="entry name" value="PPIase_Pin1"/>
</dbReference>
<dbReference type="PANTHER" id="PTHR10657:SF4">
    <property type="entry name" value="PEPTIDYL-PROLYL CIS-TRANS ISOMERASE-RELATED"/>
    <property type="match status" value="1"/>
</dbReference>
<evidence type="ECO:0000256" key="5">
    <source>
        <dbReference type="PROSITE-ProRule" id="PRU00278"/>
    </source>
</evidence>
<dbReference type="GO" id="GO:0005829">
    <property type="term" value="C:cytosol"/>
    <property type="evidence" value="ECO:0007669"/>
    <property type="project" value="TreeGrafter"/>
</dbReference>
<keyword evidence="8" id="KW-0732">Signal</keyword>
<dbReference type="AlphaFoldDB" id="A0A0K1EIR0"/>
<gene>
    <name evidence="10" type="ORF">CMC5_046380</name>
</gene>
<comment type="catalytic activity">
    <reaction evidence="1">
        <text>[protein]-peptidylproline (omega=180) = [protein]-peptidylproline (omega=0)</text>
        <dbReference type="Rhea" id="RHEA:16237"/>
        <dbReference type="Rhea" id="RHEA-COMP:10747"/>
        <dbReference type="Rhea" id="RHEA-COMP:10748"/>
        <dbReference type="ChEBI" id="CHEBI:83833"/>
        <dbReference type="ChEBI" id="CHEBI:83834"/>
        <dbReference type="EC" id="5.2.1.8"/>
    </reaction>
</comment>
<evidence type="ECO:0000256" key="4">
    <source>
        <dbReference type="ARBA" id="ARBA00023235"/>
    </source>
</evidence>
<feature type="coiled-coil region" evidence="6">
    <location>
        <begin position="109"/>
        <end position="136"/>
    </location>
</feature>
<dbReference type="EC" id="5.2.1.8" evidence="2"/>
<sequence length="190" mass="19364">MRPSHPLALGSVTPSAKLVRLAPFLALLALPLGCNTGSNADPAPGDPGATAPATSVTDPTSGALASPAPSDTATISFAGEEAPRVIGASQILIAYKGAQLAPPTVTRSREEARRRAEEILAQLKEGKATLEELARSSSDDSSRAADGAMGNFERGAVPPALADAAFALKVGETSGIVESARGFHVVRRSR</sequence>
<keyword evidence="11" id="KW-1185">Reference proteome</keyword>
<keyword evidence="3 5" id="KW-0697">Rotamase</keyword>
<feature type="chain" id="PRO_5007774665" description="peptidylprolyl isomerase" evidence="8">
    <location>
        <begin position="41"/>
        <end position="190"/>
    </location>
</feature>
<evidence type="ECO:0000256" key="2">
    <source>
        <dbReference type="ARBA" id="ARBA00013194"/>
    </source>
</evidence>
<evidence type="ECO:0000313" key="10">
    <source>
        <dbReference type="EMBL" id="AKT40483.1"/>
    </source>
</evidence>
<evidence type="ECO:0000256" key="6">
    <source>
        <dbReference type="SAM" id="Coils"/>
    </source>
</evidence>
<feature type="region of interest" description="Disordered" evidence="7">
    <location>
        <begin position="39"/>
        <end position="70"/>
    </location>
</feature>
<proteinExistence type="predicted"/>
<keyword evidence="4 5" id="KW-0413">Isomerase</keyword>
<dbReference type="PROSITE" id="PS50198">
    <property type="entry name" value="PPIC_PPIASE_2"/>
    <property type="match status" value="1"/>
</dbReference>
<dbReference type="Proteomes" id="UP000067626">
    <property type="component" value="Chromosome"/>
</dbReference>
<reference evidence="10 11" key="1">
    <citation type="submission" date="2015-07" db="EMBL/GenBank/DDBJ databases">
        <title>Genome analysis of myxobacterium Chondromyces crocatus Cm c5 reveals a high potential for natural compound synthesis and the genetic basis for the loss of fruiting body formation.</title>
        <authorList>
            <person name="Zaburannyi N."/>
            <person name="Bunk B."/>
            <person name="Maier J."/>
            <person name="Overmann J."/>
            <person name="Mueller R."/>
        </authorList>
    </citation>
    <scope>NUCLEOTIDE SEQUENCE [LARGE SCALE GENOMIC DNA]</scope>
    <source>
        <strain evidence="10 11">Cm c5</strain>
    </source>
</reference>
<dbReference type="PANTHER" id="PTHR10657">
    <property type="entry name" value="PEPTIDYL-PROLYL CIS-TRANS ISOMERASE"/>
    <property type="match status" value="1"/>
</dbReference>
<feature type="compositionally biased region" description="Low complexity" evidence="7">
    <location>
        <begin position="40"/>
        <end position="54"/>
    </location>
</feature>
<dbReference type="InterPro" id="IPR046357">
    <property type="entry name" value="PPIase_dom_sf"/>
</dbReference>
<evidence type="ECO:0000313" key="11">
    <source>
        <dbReference type="Proteomes" id="UP000067626"/>
    </source>
</evidence>
<evidence type="ECO:0000256" key="7">
    <source>
        <dbReference type="SAM" id="MobiDB-lite"/>
    </source>
</evidence>
<dbReference type="InterPro" id="IPR000297">
    <property type="entry name" value="PPIase_PpiC"/>
</dbReference>
<dbReference type="SUPFAM" id="SSF54534">
    <property type="entry name" value="FKBP-like"/>
    <property type="match status" value="1"/>
</dbReference>
<organism evidence="10 11">
    <name type="scientific">Chondromyces crocatus</name>
    <dbReference type="NCBI Taxonomy" id="52"/>
    <lineage>
        <taxon>Bacteria</taxon>
        <taxon>Pseudomonadati</taxon>
        <taxon>Myxococcota</taxon>
        <taxon>Polyangia</taxon>
        <taxon>Polyangiales</taxon>
        <taxon>Polyangiaceae</taxon>
        <taxon>Chondromyces</taxon>
    </lineage>
</organism>
<dbReference type="Gene3D" id="3.10.50.40">
    <property type="match status" value="1"/>
</dbReference>
<name>A0A0K1EIR0_CHOCO</name>
<accession>A0A0K1EIR0</accession>
<feature type="signal peptide" evidence="8">
    <location>
        <begin position="1"/>
        <end position="40"/>
    </location>
</feature>
<dbReference type="Pfam" id="PF00639">
    <property type="entry name" value="Rotamase"/>
    <property type="match status" value="1"/>
</dbReference>
<dbReference type="EMBL" id="CP012159">
    <property type="protein sequence ID" value="AKT40483.1"/>
    <property type="molecule type" value="Genomic_DNA"/>
</dbReference>
<dbReference type="GO" id="GO:0003755">
    <property type="term" value="F:peptidyl-prolyl cis-trans isomerase activity"/>
    <property type="evidence" value="ECO:0007669"/>
    <property type="project" value="UniProtKB-KW"/>
</dbReference>
<evidence type="ECO:0000256" key="3">
    <source>
        <dbReference type="ARBA" id="ARBA00023110"/>
    </source>
</evidence>